<keyword evidence="1" id="KW-1133">Transmembrane helix</keyword>
<dbReference type="AlphaFoldDB" id="W0I6U8"/>
<organism evidence="2 3">
    <name type="scientific">Thermococcus paralvinellae</name>
    <dbReference type="NCBI Taxonomy" id="582419"/>
    <lineage>
        <taxon>Archaea</taxon>
        <taxon>Methanobacteriati</taxon>
        <taxon>Methanobacteriota</taxon>
        <taxon>Thermococci</taxon>
        <taxon>Thermococcales</taxon>
        <taxon>Thermococcaceae</taxon>
        <taxon>Thermococcus</taxon>
    </lineage>
</organism>
<protein>
    <submittedName>
        <fullName evidence="2">Uncharacterized protein</fullName>
    </submittedName>
</protein>
<dbReference type="EMBL" id="CP006965">
    <property type="protein sequence ID" value="AHF80180.1"/>
    <property type="molecule type" value="Genomic_DNA"/>
</dbReference>
<evidence type="ECO:0000313" key="3">
    <source>
        <dbReference type="Proteomes" id="UP000019027"/>
    </source>
</evidence>
<accession>W0I6U8</accession>
<gene>
    <name evidence="2" type="ORF">TES1_0794</name>
</gene>
<dbReference type="RefSeq" id="WP_042680486.1">
    <property type="nucleotide sequence ID" value="NZ_CP006965.1"/>
</dbReference>
<feature type="transmembrane region" description="Helical" evidence="1">
    <location>
        <begin position="261"/>
        <end position="283"/>
    </location>
</feature>
<dbReference type="HOGENOM" id="CLU_838426_0_0_2"/>
<proteinExistence type="predicted"/>
<reference evidence="2 3" key="1">
    <citation type="journal article" date="2014" name="Int. J. Syst. Evol. Microbiol.">
        <title>Thermococcus paralvinellae sp. nov. and Thermococcus cleftensis sp. nov. of hyperthermophilic heterotrophs from deep-sea hydrothermal vents.</title>
        <authorList>
            <person name="Hensley S.A."/>
            <person name="Jung J.H."/>
            <person name="Park C.S."/>
            <person name="Holden J.F."/>
        </authorList>
    </citation>
    <scope>NUCLEOTIDE SEQUENCE [LARGE SCALE GENOMIC DNA]</scope>
    <source>
        <strain evidence="2 3">ES1</strain>
    </source>
</reference>
<dbReference type="GeneID" id="24906617"/>
<feature type="transmembrane region" description="Helical" evidence="1">
    <location>
        <begin position="228"/>
        <end position="249"/>
    </location>
</feature>
<dbReference type="Proteomes" id="UP000019027">
    <property type="component" value="Chromosome"/>
</dbReference>
<evidence type="ECO:0000313" key="2">
    <source>
        <dbReference type="EMBL" id="AHF80180.1"/>
    </source>
</evidence>
<feature type="transmembrane region" description="Helical" evidence="1">
    <location>
        <begin position="179"/>
        <end position="208"/>
    </location>
</feature>
<keyword evidence="3" id="KW-1185">Reference proteome</keyword>
<keyword evidence="1" id="KW-0472">Membrane</keyword>
<evidence type="ECO:0000256" key="1">
    <source>
        <dbReference type="SAM" id="Phobius"/>
    </source>
</evidence>
<name>W0I6U8_9EURY</name>
<dbReference type="STRING" id="582419.TES1_0794"/>
<feature type="transmembrane region" description="Helical" evidence="1">
    <location>
        <begin position="295"/>
        <end position="318"/>
    </location>
</feature>
<dbReference type="KEGG" id="ths:TES1_0794"/>
<dbReference type="OrthoDB" id="375254at2157"/>
<sequence length="331" mass="37066">MLGTIMGNSLTVILKSKEIRKLVALAFLLLVVLPFPLTSRFAEDYQEANGDKYWNAQEDINEYFERNCIALAPHNGDEAEWKVIVLHKNCDIEKPEGNPLITVKDGYLIYKEPVFVVKEKREEFISNVLKFYLAPALIFMLISFVVEYSLVKASWLWLKGKRNFSAKSLLKEGAGNLPSVVLVYLLSLATVLALGVLIFFVGFAAYFFVSLIKYEAGSFVLSILRAVLIVYAVLLSSTFSMVLPIYLLQEKLSAILEAFELVWNNFWTCVGFGVIITALTWIANKLMLIPKTSTIVLVSLLSFAAFLLSAVGGLNLYVTLRGIKVGTNEIY</sequence>
<feature type="transmembrane region" description="Helical" evidence="1">
    <location>
        <begin position="131"/>
        <end position="158"/>
    </location>
</feature>
<keyword evidence="1" id="KW-0812">Transmembrane</keyword>